<dbReference type="EMBL" id="JABSTQ010011147">
    <property type="protein sequence ID" value="KAG0414818.1"/>
    <property type="molecule type" value="Genomic_DNA"/>
</dbReference>
<organism evidence="1 2">
    <name type="scientific">Ixodes persulcatus</name>
    <name type="common">Taiga tick</name>
    <dbReference type="NCBI Taxonomy" id="34615"/>
    <lineage>
        <taxon>Eukaryota</taxon>
        <taxon>Metazoa</taxon>
        <taxon>Ecdysozoa</taxon>
        <taxon>Arthropoda</taxon>
        <taxon>Chelicerata</taxon>
        <taxon>Arachnida</taxon>
        <taxon>Acari</taxon>
        <taxon>Parasitiformes</taxon>
        <taxon>Ixodida</taxon>
        <taxon>Ixodoidea</taxon>
        <taxon>Ixodidae</taxon>
        <taxon>Ixodinae</taxon>
        <taxon>Ixodes</taxon>
    </lineage>
</organism>
<dbReference type="Proteomes" id="UP000805193">
    <property type="component" value="Unassembled WGS sequence"/>
</dbReference>
<comment type="caution">
    <text evidence="1">The sequence shown here is derived from an EMBL/GenBank/DDBJ whole genome shotgun (WGS) entry which is preliminary data.</text>
</comment>
<protein>
    <submittedName>
        <fullName evidence="1">Uncharacterized protein</fullName>
    </submittedName>
</protein>
<evidence type="ECO:0000313" key="2">
    <source>
        <dbReference type="Proteomes" id="UP000805193"/>
    </source>
</evidence>
<proteinExistence type="predicted"/>
<reference evidence="1 2" key="1">
    <citation type="journal article" date="2020" name="Cell">
        <title>Large-Scale Comparative Analyses of Tick Genomes Elucidate Their Genetic Diversity and Vector Capacities.</title>
        <authorList>
            <consortium name="Tick Genome and Microbiome Consortium (TIGMIC)"/>
            <person name="Jia N."/>
            <person name="Wang J."/>
            <person name="Shi W."/>
            <person name="Du L."/>
            <person name="Sun Y."/>
            <person name="Zhan W."/>
            <person name="Jiang J.F."/>
            <person name="Wang Q."/>
            <person name="Zhang B."/>
            <person name="Ji P."/>
            <person name="Bell-Sakyi L."/>
            <person name="Cui X.M."/>
            <person name="Yuan T.T."/>
            <person name="Jiang B.G."/>
            <person name="Yang W.F."/>
            <person name="Lam T.T."/>
            <person name="Chang Q.C."/>
            <person name="Ding S.J."/>
            <person name="Wang X.J."/>
            <person name="Zhu J.G."/>
            <person name="Ruan X.D."/>
            <person name="Zhao L."/>
            <person name="Wei J.T."/>
            <person name="Ye R.Z."/>
            <person name="Que T.C."/>
            <person name="Du C.H."/>
            <person name="Zhou Y.H."/>
            <person name="Cheng J.X."/>
            <person name="Dai P.F."/>
            <person name="Guo W.B."/>
            <person name="Han X.H."/>
            <person name="Huang E.J."/>
            <person name="Li L.F."/>
            <person name="Wei W."/>
            <person name="Gao Y.C."/>
            <person name="Liu J.Z."/>
            <person name="Shao H.Z."/>
            <person name="Wang X."/>
            <person name="Wang C.C."/>
            <person name="Yang T.C."/>
            <person name="Huo Q.B."/>
            <person name="Li W."/>
            <person name="Chen H.Y."/>
            <person name="Chen S.E."/>
            <person name="Zhou L.G."/>
            <person name="Ni X.B."/>
            <person name="Tian J.H."/>
            <person name="Sheng Y."/>
            <person name="Liu T."/>
            <person name="Pan Y.S."/>
            <person name="Xia L.Y."/>
            <person name="Li J."/>
            <person name="Zhao F."/>
            <person name="Cao W.C."/>
        </authorList>
    </citation>
    <scope>NUCLEOTIDE SEQUENCE [LARGE SCALE GENOMIC DNA]</scope>
    <source>
        <strain evidence="1">Iper-2018</strain>
    </source>
</reference>
<sequence length="1126" mass="122819">MPTKLVSPADTFPPLPASSQVELLLVRWRREVHIPRPPVVYASAPFAYVAANLTRNAGVGCCEVGARVSHNMSLSERLRSRQSPDPPPGGVLSRSRSFAGMLGHRRTASAVGATPTPAFGTDGGSSLSSGGSSSSSSSTLSKGSVLGQHHSPHAPRRILQGISSTWSGKPPRSPRPARTLLIFNAVERGLRECVGLAQEDILSLRSSVDNLSLSSSQSQGKLYDCEKQLKTAERYLKRLEFQLSKVEELREQYEVQQRMRDGVRSMAYAYVLSPGCEKDNALHGVRSGYRECVDTLCVLEAHLEQLMGTLQFQMKGIQGFARLCAGDNFEISVKHGEQKWKSRGRVQKNGQQVWDNQQIIVKALLGEFLFIKAVEVRGLGKNVLLGNKSCEIKELFSSHSQLMTVNLNSSGSLKLNLIITWNPLHGCLEDSVAASKQSPPVLGVMSSPFTRRRGTSPFRGDTILERTGSLAHELEQSRDWRQHSKDWDGRWRLPPAQGSASAPGSALTSPSEEFPRAAVGQTLLVNPYLAGRAQSPTLRALESTTSQRWSNTACDSSSYSCGSSLDLAESGNNGTGPPAALASSPLRESVQGLSACLEDIQGHYPELHSLEQSIAELDRMLRKRSRQRRASTGSNASISIESALGCFDFLDSEETESSESSPVRQTTPYRTRESKKNGGTADSGVASLRDRRSPSAGSSTPSPVMASTGSDQLDCAIAVHCCYCIRLVEGLGTFGPLRSRERMSLEKLQLQARVLRRLLSVARRFRRTGGPYTLIDEDEVGHLWAQMGSGDGLVTTVGRLREPLAHLVHSCVSQAAFCDRVTSLILYKMLDVTKLEADMLVTALQFQSYFADVGAVLIADHIERLEAELKVLDSLSSRELPIVKRTLSALKNVKVSREVLFSVSQMLVSGDKHLEHLAEQYLKSAARLLSKAEVCGTLVEGLEAEAALTRQGCCKGLSLLQAHEYMEELVHLSYADEVAKVRQQAKEALFSFGYRVVLPPFPAGVDALNLAFLHGDIGALPFRVEDFKAGLEKAGVMGIARKLVSAGAFEAKGKRCLFIDPDNTEVRVKLHWISFHLLDDTVKKALGTIRQSRRGYQGHVASAGLKESSTQCRTGTEPKSSPLSWN</sequence>
<keyword evidence="2" id="KW-1185">Reference proteome</keyword>
<evidence type="ECO:0000313" key="1">
    <source>
        <dbReference type="EMBL" id="KAG0414818.1"/>
    </source>
</evidence>
<gene>
    <name evidence="1" type="ORF">HPB47_008020</name>
</gene>
<name>A0AC60P6P1_IXOPE</name>
<accession>A0AC60P6P1</accession>